<dbReference type="SUPFAM" id="SSF51735">
    <property type="entry name" value="NAD(P)-binding Rossmann-fold domains"/>
    <property type="match status" value="1"/>
</dbReference>
<evidence type="ECO:0000313" key="3">
    <source>
        <dbReference type="Proteomes" id="UP000542695"/>
    </source>
</evidence>
<sequence length="97" mass="10019">MSTELPSLGFAGIGLMGLPMCRRLLAAGYPLTVWNRSPEKCAELVAAGAQLAADPAGLCRGSDMVLLCLADTEVVREVVFGEQGIAQGGRSGRLKAG</sequence>
<accession>A0A7Y7Z710</accession>
<proteinExistence type="predicted"/>
<feature type="domain" description="6-phosphogluconate dehydrogenase NADP-binding" evidence="1">
    <location>
        <begin position="8"/>
        <end position="93"/>
    </location>
</feature>
<dbReference type="GO" id="GO:0050661">
    <property type="term" value="F:NADP binding"/>
    <property type="evidence" value="ECO:0007669"/>
    <property type="project" value="InterPro"/>
</dbReference>
<dbReference type="Proteomes" id="UP000542695">
    <property type="component" value="Unassembled WGS sequence"/>
</dbReference>
<dbReference type="PANTHER" id="PTHR43580:SF2">
    <property type="entry name" value="CYTOKINE-LIKE NUCLEAR FACTOR N-PAC"/>
    <property type="match status" value="1"/>
</dbReference>
<dbReference type="RefSeq" id="WP_177010158.1">
    <property type="nucleotide sequence ID" value="NZ_JACARV010000003.1"/>
</dbReference>
<name>A0A7Y7Z710_PSEPU</name>
<evidence type="ECO:0000313" key="2">
    <source>
        <dbReference type="EMBL" id="NWC78913.1"/>
    </source>
</evidence>
<dbReference type="Pfam" id="PF03446">
    <property type="entry name" value="NAD_binding_2"/>
    <property type="match status" value="1"/>
</dbReference>
<dbReference type="InterPro" id="IPR036291">
    <property type="entry name" value="NAD(P)-bd_dom_sf"/>
</dbReference>
<dbReference type="PANTHER" id="PTHR43580">
    <property type="entry name" value="OXIDOREDUCTASE GLYR1-RELATED"/>
    <property type="match status" value="1"/>
</dbReference>
<evidence type="ECO:0000259" key="1">
    <source>
        <dbReference type="Pfam" id="PF03446"/>
    </source>
</evidence>
<comment type="caution">
    <text evidence="2">The sequence shown here is derived from an EMBL/GenBank/DDBJ whole genome shotgun (WGS) entry which is preliminary data.</text>
</comment>
<gene>
    <name evidence="2" type="ORF">HX798_01270</name>
</gene>
<dbReference type="EMBL" id="JACARV010000003">
    <property type="protein sequence ID" value="NWC78913.1"/>
    <property type="molecule type" value="Genomic_DNA"/>
</dbReference>
<reference evidence="2 3" key="1">
    <citation type="submission" date="2020-04" db="EMBL/GenBank/DDBJ databases">
        <title>Molecular characterization of pseudomonads from Agaricus bisporus reveal novel blotch 2 pathogens in Western Europe.</title>
        <authorList>
            <person name="Taparia T."/>
            <person name="Krijger M."/>
            <person name="Haynes E."/>
            <person name="Elpinstone J.G."/>
            <person name="Noble R."/>
            <person name="Van Der Wolf J."/>
        </authorList>
    </citation>
    <scope>NUCLEOTIDE SEQUENCE [LARGE SCALE GENOMIC DNA]</scope>
    <source>
        <strain evidence="2 3">P7765</strain>
    </source>
</reference>
<dbReference type="Gene3D" id="3.40.50.720">
    <property type="entry name" value="NAD(P)-binding Rossmann-like Domain"/>
    <property type="match status" value="1"/>
</dbReference>
<dbReference type="InterPro" id="IPR051265">
    <property type="entry name" value="HIBADH-related_NP60_sf"/>
</dbReference>
<feature type="non-terminal residue" evidence="2">
    <location>
        <position position="97"/>
    </location>
</feature>
<organism evidence="2 3">
    <name type="scientific">Pseudomonas putida</name>
    <name type="common">Arthrobacter siderocapsulatus</name>
    <dbReference type="NCBI Taxonomy" id="303"/>
    <lineage>
        <taxon>Bacteria</taxon>
        <taxon>Pseudomonadati</taxon>
        <taxon>Pseudomonadota</taxon>
        <taxon>Gammaproteobacteria</taxon>
        <taxon>Pseudomonadales</taxon>
        <taxon>Pseudomonadaceae</taxon>
        <taxon>Pseudomonas</taxon>
    </lineage>
</organism>
<dbReference type="AlphaFoldDB" id="A0A7Y7Z710"/>
<dbReference type="InterPro" id="IPR006115">
    <property type="entry name" value="6PGDH_NADP-bd"/>
</dbReference>
<protein>
    <submittedName>
        <fullName evidence="2">NAD(P)-binding domain-containing protein</fullName>
    </submittedName>
</protein>